<comment type="caution">
    <text evidence="6">The sequence shown here is derived from an EMBL/GenBank/DDBJ whole genome shotgun (WGS) entry which is preliminary data.</text>
</comment>
<dbReference type="Gene3D" id="3.10.300.10">
    <property type="entry name" value="Methylpurine-DNA glycosylase (MPG)"/>
    <property type="match status" value="1"/>
</dbReference>
<dbReference type="Proteomes" id="UP001055167">
    <property type="component" value="Unassembled WGS sequence"/>
</dbReference>
<evidence type="ECO:0000256" key="2">
    <source>
        <dbReference type="ARBA" id="ARBA00022763"/>
    </source>
</evidence>
<gene>
    <name evidence="6" type="ORF">OPKNFCMD_6259</name>
</gene>
<evidence type="ECO:0000256" key="1">
    <source>
        <dbReference type="ARBA" id="ARBA00009232"/>
    </source>
</evidence>
<keyword evidence="4 5" id="KW-0234">DNA repair</keyword>
<dbReference type="RefSeq" id="WP_128563224.1">
    <property type="nucleotide sequence ID" value="NZ_BPQH01000030.1"/>
</dbReference>
<dbReference type="HAMAP" id="MF_00527">
    <property type="entry name" value="3MGH"/>
    <property type="match status" value="1"/>
</dbReference>
<evidence type="ECO:0000256" key="5">
    <source>
        <dbReference type="HAMAP-Rule" id="MF_00527"/>
    </source>
</evidence>
<comment type="similarity">
    <text evidence="1 5">Belongs to the DNA glycosylase MPG family.</text>
</comment>
<dbReference type="CDD" id="cd00540">
    <property type="entry name" value="AAG"/>
    <property type="match status" value="1"/>
</dbReference>
<dbReference type="InterPro" id="IPR036995">
    <property type="entry name" value="MPG_sf"/>
</dbReference>
<evidence type="ECO:0000256" key="4">
    <source>
        <dbReference type="ARBA" id="ARBA00023204"/>
    </source>
</evidence>
<keyword evidence="3 5" id="KW-0378">Hydrolase</keyword>
<keyword evidence="2 5" id="KW-0227">DNA damage</keyword>
<dbReference type="InterPro" id="IPR003180">
    <property type="entry name" value="MPG"/>
</dbReference>
<dbReference type="Pfam" id="PF02245">
    <property type="entry name" value="Pur_DNA_glyco"/>
    <property type="match status" value="1"/>
</dbReference>
<reference evidence="6" key="2">
    <citation type="submission" date="2021-08" db="EMBL/GenBank/DDBJ databases">
        <authorList>
            <person name="Tani A."/>
            <person name="Ola A."/>
            <person name="Ogura Y."/>
            <person name="Katsura K."/>
            <person name="Hayashi T."/>
        </authorList>
    </citation>
    <scope>NUCLEOTIDE SEQUENCE</scope>
    <source>
        <strain evidence="6">KCTC 52305</strain>
    </source>
</reference>
<name>A0ABQ4R701_9HYPH</name>
<evidence type="ECO:0000256" key="3">
    <source>
        <dbReference type="ARBA" id="ARBA00022801"/>
    </source>
</evidence>
<reference evidence="6" key="1">
    <citation type="journal article" date="2021" name="Front. Microbiol.">
        <title>Comprehensive Comparative Genomics and Phenotyping of Methylobacterium Species.</title>
        <authorList>
            <person name="Alessa O."/>
            <person name="Ogura Y."/>
            <person name="Fujitani Y."/>
            <person name="Takami H."/>
            <person name="Hayashi T."/>
            <person name="Sahin N."/>
            <person name="Tani A."/>
        </authorList>
    </citation>
    <scope>NUCLEOTIDE SEQUENCE</scope>
    <source>
        <strain evidence="6">KCTC 52305</strain>
    </source>
</reference>
<keyword evidence="7" id="KW-1185">Reference proteome</keyword>
<dbReference type="PANTHER" id="PTHR10429:SF0">
    <property type="entry name" value="DNA-3-METHYLADENINE GLYCOSYLASE"/>
    <property type="match status" value="1"/>
</dbReference>
<accession>A0ABQ4R701</accession>
<protein>
    <recommendedName>
        <fullName evidence="5">Putative 3-methyladenine DNA glycosylase</fullName>
        <ecNumber evidence="5">3.2.2.-</ecNumber>
    </recommendedName>
</protein>
<dbReference type="InterPro" id="IPR011034">
    <property type="entry name" value="Formyl_transferase-like_C_sf"/>
</dbReference>
<dbReference type="EC" id="3.2.2.-" evidence="5"/>
<dbReference type="EMBL" id="BPQH01000030">
    <property type="protein sequence ID" value="GJD53483.1"/>
    <property type="molecule type" value="Genomic_DNA"/>
</dbReference>
<dbReference type="NCBIfam" id="TIGR00567">
    <property type="entry name" value="3mg"/>
    <property type="match status" value="1"/>
</dbReference>
<proteinExistence type="inferred from homology"/>
<evidence type="ECO:0000313" key="7">
    <source>
        <dbReference type="Proteomes" id="UP001055167"/>
    </source>
</evidence>
<sequence length="187" mass="19705">MDPSFFARPAPRVAPDLIGARLLVDGVGGLVVETEAYDRSDPASHSFAGPTRRNASMFGAPGHAYVYRSYGLHWCFNVVCEPGSAVLVRALAPTDGLAAMRARRGGAGPRLLCAGPGRLCQALGLTGQHDGWPLDRAPFRLEARDGPAVVTACSRIGISRGAETPWRFLLAGSAFVSRPPARARPAG</sequence>
<dbReference type="SUPFAM" id="SSF50486">
    <property type="entry name" value="FMT C-terminal domain-like"/>
    <property type="match status" value="1"/>
</dbReference>
<organism evidence="6 7">
    <name type="scientific">Methylobacterium crusticola</name>
    <dbReference type="NCBI Taxonomy" id="1697972"/>
    <lineage>
        <taxon>Bacteria</taxon>
        <taxon>Pseudomonadati</taxon>
        <taxon>Pseudomonadota</taxon>
        <taxon>Alphaproteobacteria</taxon>
        <taxon>Hyphomicrobiales</taxon>
        <taxon>Methylobacteriaceae</taxon>
        <taxon>Methylobacterium</taxon>
    </lineage>
</organism>
<evidence type="ECO:0000313" key="6">
    <source>
        <dbReference type="EMBL" id="GJD53483.1"/>
    </source>
</evidence>
<dbReference type="PANTHER" id="PTHR10429">
    <property type="entry name" value="DNA-3-METHYLADENINE GLYCOSYLASE"/>
    <property type="match status" value="1"/>
</dbReference>
<dbReference type="NCBIfam" id="NF002003">
    <property type="entry name" value="PRK00802.1-3"/>
    <property type="match status" value="1"/>
</dbReference>